<evidence type="ECO:0000313" key="3">
    <source>
        <dbReference type="Proteomes" id="UP000664132"/>
    </source>
</evidence>
<dbReference type="InterPro" id="IPR011990">
    <property type="entry name" value="TPR-like_helical_dom_sf"/>
</dbReference>
<name>A0A8H7WH26_9HELO</name>
<reference evidence="2" key="1">
    <citation type="submission" date="2021-02" db="EMBL/GenBank/DDBJ databases">
        <title>Genome sequence Cadophora malorum strain M34.</title>
        <authorList>
            <person name="Stefanovic E."/>
            <person name="Vu D."/>
            <person name="Scully C."/>
            <person name="Dijksterhuis J."/>
            <person name="Roader J."/>
            <person name="Houbraken J."/>
        </authorList>
    </citation>
    <scope>NUCLEOTIDE SEQUENCE</scope>
    <source>
        <strain evidence="2">M34</strain>
    </source>
</reference>
<accession>A0A8H7WH26</accession>
<dbReference type="InterPro" id="IPR053137">
    <property type="entry name" value="NLR-like"/>
</dbReference>
<proteinExistence type="predicted"/>
<dbReference type="SMART" id="SM00028">
    <property type="entry name" value="TPR"/>
    <property type="match status" value="4"/>
</dbReference>
<keyword evidence="1" id="KW-0802">TPR repeat</keyword>
<dbReference type="AlphaFoldDB" id="A0A8H7WH26"/>
<dbReference type="SUPFAM" id="SSF48452">
    <property type="entry name" value="TPR-like"/>
    <property type="match status" value="1"/>
</dbReference>
<evidence type="ECO:0000256" key="1">
    <source>
        <dbReference type="PROSITE-ProRule" id="PRU00339"/>
    </source>
</evidence>
<sequence>MSVIWIYAANASRFDQDFKSIAEAFRLPGRDNANTDVLGLVYHFLEYEYKNSWLMIVDNVDNNEIFNATSTGITCLEYIPDQNPKGRVLFTSRNREACLNLVDEPILIPSMSTAEASDLLGERILQPSTPDEQLSLFEGLDHLPLAIMQATKYMAMLRQTVSQYLEQFHKSRESKTALLNQKFANPGRRERSLESVATTWIVSFDYIREQSPRAADILSLMSVLDRQKSQCLWLSQAMRMRRYIAYDTPNTVARATLLSHTSLYLSRSSKYTSAKADAQESLGFYLNIFPHGCEDPLRVQDQMAFNLYRLGHDSSAEHLYRQTLLGLEVLYGPQHLYTLRTVANLAYILIKRNKFEESADLARRALCEQEHQLGPYHKYALQSKNLLALALKYLGKIDQAEEHRRYLIAHWTQKRDHNHEILPPMINLGLLLGSTGRLAEAKRTVRKALKISEQFYGAGHWETLNVMSALGGVLLDMGRYEEARYHFEKQIKLGKEHLGEFHYTTLFGAMDLSIVTEELGLFHECEEILLHYSSRSGAMSENNAKNLVKRLAEFYYRRERFEQAKTWCRLLLQREGQTFGKFNERTLGSASKLADVLRRRDKLTESTPIYVEVI</sequence>
<evidence type="ECO:0008006" key="4">
    <source>
        <dbReference type="Google" id="ProtNLM"/>
    </source>
</evidence>
<dbReference type="InterPro" id="IPR019734">
    <property type="entry name" value="TPR_rpt"/>
</dbReference>
<dbReference type="PROSITE" id="PS50005">
    <property type="entry name" value="TPR"/>
    <property type="match status" value="1"/>
</dbReference>
<dbReference type="Gene3D" id="1.25.40.10">
    <property type="entry name" value="Tetratricopeptide repeat domain"/>
    <property type="match status" value="3"/>
</dbReference>
<dbReference type="Proteomes" id="UP000664132">
    <property type="component" value="Unassembled WGS sequence"/>
</dbReference>
<dbReference type="SUPFAM" id="SSF52540">
    <property type="entry name" value="P-loop containing nucleoside triphosphate hydrolases"/>
    <property type="match status" value="1"/>
</dbReference>
<dbReference type="OrthoDB" id="3502685at2759"/>
<dbReference type="Pfam" id="PF13424">
    <property type="entry name" value="TPR_12"/>
    <property type="match status" value="1"/>
</dbReference>
<dbReference type="PANTHER" id="PTHR46082:SF6">
    <property type="entry name" value="AAA+ ATPASE DOMAIN-CONTAINING PROTEIN-RELATED"/>
    <property type="match status" value="1"/>
</dbReference>
<feature type="repeat" description="TPR" evidence="1">
    <location>
        <begin position="464"/>
        <end position="497"/>
    </location>
</feature>
<keyword evidence="3" id="KW-1185">Reference proteome</keyword>
<evidence type="ECO:0000313" key="2">
    <source>
        <dbReference type="EMBL" id="KAG4424647.1"/>
    </source>
</evidence>
<gene>
    <name evidence="2" type="ORF">IFR04_002180</name>
</gene>
<dbReference type="Pfam" id="PF13374">
    <property type="entry name" value="TPR_10"/>
    <property type="match status" value="1"/>
</dbReference>
<dbReference type="EMBL" id="JAFJYH010000018">
    <property type="protein sequence ID" value="KAG4424647.1"/>
    <property type="molecule type" value="Genomic_DNA"/>
</dbReference>
<dbReference type="PANTHER" id="PTHR46082">
    <property type="entry name" value="ATP/GTP-BINDING PROTEIN-RELATED"/>
    <property type="match status" value="1"/>
</dbReference>
<organism evidence="2 3">
    <name type="scientific">Cadophora malorum</name>
    <dbReference type="NCBI Taxonomy" id="108018"/>
    <lineage>
        <taxon>Eukaryota</taxon>
        <taxon>Fungi</taxon>
        <taxon>Dikarya</taxon>
        <taxon>Ascomycota</taxon>
        <taxon>Pezizomycotina</taxon>
        <taxon>Leotiomycetes</taxon>
        <taxon>Helotiales</taxon>
        <taxon>Ploettnerulaceae</taxon>
        <taxon>Cadophora</taxon>
    </lineage>
</organism>
<comment type="caution">
    <text evidence="2">The sequence shown here is derived from an EMBL/GenBank/DDBJ whole genome shotgun (WGS) entry which is preliminary data.</text>
</comment>
<protein>
    <recommendedName>
        <fullName evidence="4">TPR-like protein</fullName>
    </recommendedName>
</protein>
<dbReference type="Gene3D" id="3.40.50.300">
    <property type="entry name" value="P-loop containing nucleotide triphosphate hydrolases"/>
    <property type="match status" value="1"/>
</dbReference>
<dbReference type="InterPro" id="IPR027417">
    <property type="entry name" value="P-loop_NTPase"/>
</dbReference>